<keyword evidence="9" id="KW-1185">Reference proteome</keyword>
<feature type="transmembrane region" description="Helical" evidence="7">
    <location>
        <begin position="96"/>
        <end position="114"/>
    </location>
</feature>
<evidence type="ECO:0000256" key="2">
    <source>
        <dbReference type="ARBA" id="ARBA00005731"/>
    </source>
</evidence>
<evidence type="ECO:0000256" key="6">
    <source>
        <dbReference type="SAM" id="MobiDB-lite"/>
    </source>
</evidence>
<comment type="subcellular location">
    <subcellularLocation>
        <location evidence="1">Membrane</location>
        <topology evidence="1">Multi-pass membrane protein</topology>
    </subcellularLocation>
</comment>
<dbReference type="SUPFAM" id="SSF48371">
    <property type="entry name" value="ARM repeat"/>
    <property type="match status" value="1"/>
</dbReference>
<feature type="transmembrane region" description="Helical" evidence="7">
    <location>
        <begin position="431"/>
        <end position="451"/>
    </location>
</feature>
<feature type="transmembrane region" description="Helical" evidence="7">
    <location>
        <begin position="120"/>
        <end position="140"/>
    </location>
</feature>
<feature type="region of interest" description="Disordered" evidence="6">
    <location>
        <begin position="258"/>
        <end position="286"/>
    </location>
</feature>
<dbReference type="Proteomes" id="UP001150062">
    <property type="component" value="Unassembled WGS sequence"/>
</dbReference>
<feature type="transmembrane region" description="Helical" evidence="7">
    <location>
        <begin position="64"/>
        <end position="84"/>
    </location>
</feature>
<comment type="caution">
    <text evidence="8">The sequence shown here is derived from an EMBL/GenBank/DDBJ whole genome shotgun (WGS) entry which is preliminary data.</text>
</comment>
<evidence type="ECO:0000256" key="7">
    <source>
        <dbReference type="SAM" id="Phobius"/>
    </source>
</evidence>
<gene>
    <name evidence="8" type="ORF">M0813_21436</name>
</gene>
<feature type="region of interest" description="Disordered" evidence="6">
    <location>
        <begin position="231"/>
        <end position="250"/>
    </location>
</feature>
<dbReference type="InterPro" id="IPR037185">
    <property type="entry name" value="EmrE-like"/>
</dbReference>
<feature type="transmembrane region" description="Helical" evidence="7">
    <location>
        <begin position="6"/>
        <end position="26"/>
    </location>
</feature>
<feature type="compositionally biased region" description="Basic and acidic residues" evidence="6">
    <location>
        <begin position="163"/>
        <end position="172"/>
    </location>
</feature>
<evidence type="ECO:0000313" key="8">
    <source>
        <dbReference type="EMBL" id="KAJ6244172.1"/>
    </source>
</evidence>
<sequence>MALPAWFGWVSVISAVLFWGSFAAPARSVIKKHSIDPMVYQVLFNFWIMCVSWLPLLWSSFQFTWFGFYGAFLWVPCSICSMFALKFIGIGLGQSIWSAITILVSFIVGTTYLGESIRSKTPAFIGLALILVGLSGFAFIKIDDPDEQKKDNKILEQETDIEEKKPLIKKSDEEEEEEEEDEDEEEEEEEEQEQEQEEEEGQENGKLVKNNKKNHNTEFSVKSKALDYVDETTSRSNGNENVKSQSSLSSNIENDIFSEVSDSNGNTNSINTANEQEPSKKEATKSQKKKKFLNTFIGVVFATFCGLFNGLNLVPLNKMPKKYSSMNYVVSFGFGSLCVTIGCFLIYSIINFSKKRKNRFFDLGHLSKIKHAMLPSFASAILWTTASVCAVYANEILSMAIGFSLTQLCCFISTLYSIFIFKEITETKSKITFFVSVVILLVGAFLLGYFGESH</sequence>
<keyword evidence="4 7" id="KW-1133">Transmembrane helix</keyword>
<feature type="transmembrane region" description="Helical" evidence="7">
    <location>
        <begin position="371"/>
        <end position="393"/>
    </location>
</feature>
<keyword evidence="5 7" id="KW-0472">Membrane</keyword>
<evidence type="ECO:0000256" key="4">
    <source>
        <dbReference type="ARBA" id="ARBA00022989"/>
    </source>
</evidence>
<dbReference type="SUPFAM" id="SSF103481">
    <property type="entry name" value="Multidrug resistance efflux transporter EmrE"/>
    <property type="match status" value="1"/>
</dbReference>
<feature type="region of interest" description="Disordered" evidence="6">
    <location>
        <begin position="163"/>
        <end position="214"/>
    </location>
</feature>
<feature type="transmembrane region" description="Helical" evidence="7">
    <location>
        <begin position="326"/>
        <end position="350"/>
    </location>
</feature>
<dbReference type="InterPro" id="IPR010651">
    <property type="entry name" value="Sugar_transport"/>
</dbReference>
<evidence type="ECO:0000313" key="9">
    <source>
        <dbReference type="Proteomes" id="UP001150062"/>
    </source>
</evidence>
<evidence type="ECO:0000256" key="3">
    <source>
        <dbReference type="ARBA" id="ARBA00022692"/>
    </source>
</evidence>
<feature type="transmembrane region" description="Helical" evidence="7">
    <location>
        <begin position="292"/>
        <end position="314"/>
    </location>
</feature>
<keyword evidence="3 7" id="KW-0812">Transmembrane</keyword>
<feature type="transmembrane region" description="Helical" evidence="7">
    <location>
        <begin position="399"/>
        <end position="419"/>
    </location>
</feature>
<reference evidence="8" key="1">
    <citation type="submission" date="2022-08" db="EMBL/GenBank/DDBJ databases">
        <title>Novel sulfate-reducing endosymbionts in the free-living metamonad Anaeramoeba.</title>
        <authorList>
            <person name="Jerlstrom-Hultqvist J."/>
            <person name="Cepicka I."/>
            <person name="Gallot-Lavallee L."/>
            <person name="Salas-Leiva D."/>
            <person name="Curtis B.A."/>
            <person name="Zahonova K."/>
            <person name="Pipaliya S."/>
            <person name="Dacks J."/>
            <person name="Roger A.J."/>
        </authorList>
    </citation>
    <scope>NUCLEOTIDE SEQUENCE</scope>
    <source>
        <strain evidence="8">Schooner1</strain>
    </source>
</reference>
<organism evidence="8 9">
    <name type="scientific">Anaeramoeba flamelloides</name>
    <dbReference type="NCBI Taxonomy" id="1746091"/>
    <lineage>
        <taxon>Eukaryota</taxon>
        <taxon>Metamonada</taxon>
        <taxon>Anaeramoebidae</taxon>
        <taxon>Anaeramoeba</taxon>
    </lineage>
</organism>
<dbReference type="InterPro" id="IPR016024">
    <property type="entry name" value="ARM-type_fold"/>
</dbReference>
<feature type="compositionally biased region" description="Polar residues" evidence="6">
    <location>
        <begin position="260"/>
        <end position="276"/>
    </location>
</feature>
<dbReference type="PANTHER" id="PTHR16119:SF17">
    <property type="entry name" value="TRANSMEMBRANE PROTEIN 144"/>
    <property type="match status" value="1"/>
</dbReference>
<evidence type="ECO:0000256" key="5">
    <source>
        <dbReference type="ARBA" id="ARBA00023136"/>
    </source>
</evidence>
<feature type="transmembrane region" description="Helical" evidence="7">
    <location>
        <begin position="38"/>
        <end position="58"/>
    </location>
</feature>
<dbReference type="PANTHER" id="PTHR16119">
    <property type="entry name" value="TRANSMEMBRANE PROTEIN 144"/>
    <property type="match status" value="1"/>
</dbReference>
<dbReference type="Pfam" id="PF07857">
    <property type="entry name" value="TMEM144"/>
    <property type="match status" value="2"/>
</dbReference>
<evidence type="ECO:0000256" key="1">
    <source>
        <dbReference type="ARBA" id="ARBA00004141"/>
    </source>
</evidence>
<dbReference type="InterPro" id="IPR012435">
    <property type="entry name" value="TMEM144"/>
</dbReference>
<comment type="similarity">
    <text evidence="2">Belongs to the TMEM144 family.</text>
</comment>
<dbReference type="EMBL" id="JAOAOG010000166">
    <property type="protein sequence ID" value="KAJ6244172.1"/>
    <property type="molecule type" value="Genomic_DNA"/>
</dbReference>
<protein>
    <submittedName>
        <fullName evidence="8">Transmembrane protein</fullName>
    </submittedName>
</protein>
<name>A0ABQ8YHV0_9EUKA</name>
<proteinExistence type="inferred from homology"/>
<feature type="compositionally biased region" description="Polar residues" evidence="6">
    <location>
        <begin position="234"/>
        <end position="250"/>
    </location>
</feature>
<accession>A0ABQ8YHV0</accession>
<feature type="compositionally biased region" description="Acidic residues" evidence="6">
    <location>
        <begin position="173"/>
        <end position="202"/>
    </location>
</feature>